<feature type="transmembrane region" description="Helical" evidence="7">
    <location>
        <begin position="372"/>
        <end position="390"/>
    </location>
</feature>
<evidence type="ECO:0000313" key="8">
    <source>
        <dbReference type="EMBL" id="GLS27593.1"/>
    </source>
</evidence>
<feature type="transmembrane region" description="Helical" evidence="7">
    <location>
        <begin position="481"/>
        <end position="499"/>
    </location>
</feature>
<feature type="transmembrane region" description="Helical" evidence="7">
    <location>
        <begin position="81"/>
        <end position="102"/>
    </location>
</feature>
<comment type="similarity">
    <text evidence="2">Belongs to the purine-cytosine permease (2.A.39) family.</text>
</comment>
<dbReference type="GO" id="GO:0005886">
    <property type="term" value="C:plasma membrane"/>
    <property type="evidence" value="ECO:0007669"/>
    <property type="project" value="TreeGrafter"/>
</dbReference>
<feature type="transmembrane region" description="Helical" evidence="7">
    <location>
        <begin position="205"/>
        <end position="223"/>
    </location>
</feature>
<sequence>MHQNRNPSSGSHSDSSNHNSNYSSNYSSNYDTDLWNEDLAPTTLEQRNWNWFHYASLWVAMVVCVPTYMIAAGLVSEGMNWWQAIATVLLGNMIVLVPMVMIGHAGAKHGLPFPVLLRSAFGTKGARIPAVARGLVACGWFGIQTWVGGSAIYVILNALTGNTFHGTTLPFLGIDIAQTLCFFAFWLIHIFFIRSGTQSIRWLESYCAPFLILMGLALLFWAYQKAGGFGEMLSAPSQFGEGAPKEGKFLSVFFSSLTAMVGFWATVALNIPDFTRFAKSQKDQILGQAVGLPLPMALFAFIGVAVTSATVTIYGEAIWDPVVLTSKMGGISVVIALFALALSTLTTNLAANVVAPAYGFSNLNPSKISFKMGGYITAGIGLAMFPWKLLESSGGFIFTWLIGYSALLGPIAGILMADYFIVKKCDLEIDALFRHDGQYGANNGWNWNGIIAFIAGVLPNLPGFFHTAGFIKNVPIIFDILYQYAWFTGLFIAGALYLLMTKFSQNTSMASNQHLFEAEKG</sequence>
<comment type="subcellular location">
    <subcellularLocation>
        <location evidence="1">Membrane</location>
        <topology evidence="1">Multi-pass membrane protein</topology>
    </subcellularLocation>
</comment>
<dbReference type="PANTHER" id="PTHR30618">
    <property type="entry name" value="NCS1 FAMILY PURINE/PYRIMIDINE TRANSPORTER"/>
    <property type="match status" value="1"/>
</dbReference>
<proteinExistence type="inferred from homology"/>
<evidence type="ECO:0000256" key="4">
    <source>
        <dbReference type="ARBA" id="ARBA00022989"/>
    </source>
</evidence>
<keyword evidence="9" id="KW-1185">Reference proteome</keyword>
<feature type="region of interest" description="Disordered" evidence="6">
    <location>
        <begin position="1"/>
        <end position="20"/>
    </location>
</feature>
<evidence type="ECO:0000256" key="6">
    <source>
        <dbReference type="SAM" id="MobiDB-lite"/>
    </source>
</evidence>
<gene>
    <name evidence="8" type="ORF">GCM10007877_33120</name>
</gene>
<evidence type="ECO:0000256" key="5">
    <source>
        <dbReference type="ARBA" id="ARBA00023136"/>
    </source>
</evidence>
<feature type="transmembrane region" description="Helical" evidence="7">
    <location>
        <begin position="292"/>
        <end position="314"/>
    </location>
</feature>
<evidence type="ECO:0000256" key="2">
    <source>
        <dbReference type="ARBA" id="ARBA00008974"/>
    </source>
</evidence>
<dbReference type="EMBL" id="BSPD01000085">
    <property type="protein sequence ID" value="GLS27593.1"/>
    <property type="molecule type" value="Genomic_DNA"/>
</dbReference>
<feature type="transmembrane region" description="Helical" evidence="7">
    <location>
        <begin position="443"/>
        <end position="461"/>
    </location>
</feature>
<dbReference type="PANTHER" id="PTHR30618:SF0">
    <property type="entry name" value="PURINE-URACIL PERMEASE NCS1"/>
    <property type="match status" value="1"/>
</dbReference>
<dbReference type="CDD" id="cd11485">
    <property type="entry name" value="SLC-NCS1sbd_YbbW-like"/>
    <property type="match status" value="1"/>
</dbReference>
<feature type="transmembrane region" description="Helical" evidence="7">
    <location>
        <begin position="176"/>
        <end position="193"/>
    </location>
</feature>
<dbReference type="GO" id="GO:0015205">
    <property type="term" value="F:nucleobase transmembrane transporter activity"/>
    <property type="evidence" value="ECO:0007669"/>
    <property type="project" value="TreeGrafter"/>
</dbReference>
<dbReference type="InterPro" id="IPR012681">
    <property type="entry name" value="NCS1"/>
</dbReference>
<evidence type="ECO:0000256" key="3">
    <source>
        <dbReference type="ARBA" id="ARBA00022692"/>
    </source>
</evidence>
<dbReference type="NCBIfam" id="TIGR00800">
    <property type="entry name" value="ncs1"/>
    <property type="match status" value="1"/>
</dbReference>
<dbReference type="Proteomes" id="UP001156870">
    <property type="component" value="Unassembled WGS sequence"/>
</dbReference>
<keyword evidence="3 7" id="KW-0812">Transmembrane</keyword>
<evidence type="ECO:0000256" key="7">
    <source>
        <dbReference type="SAM" id="Phobius"/>
    </source>
</evidence>
<reference evidence="8 9" key="1">
    <citation type="journal article" date="2014" name="Int. J. Syst. Evol. Microbiol.">
        <title>Complete genome sequence of Corynebacterium casei LMG S-19264T (=DSM 44701T), isolated from a smear-ripened cheese.</title>
        <authorList>
            <consortium name="US DOE Joint Genome Institute (JGI-PGF)"/>
            <person name="Walter F."/>
            <person name="Albersmeier A."/>
            <person name="Kalinowski J."/>
            <person name="Ruckert C."/>
        </authorList>
    </citation>
    <scope>NUCLEOTIDE SEQUENCE [LARGE SCALE GENOMIC DNA]</scope>
    <source>
        <strain evidence="8 9">NBRC 110095</strain>
    </source>
</reference>
<dbReference type="RefSeq" id="WP_232592517.1">
    <property type="nucleotide sequence ID" value="NZ_BSPD01000085.1"/>
</dbReference>
<feature type="transmembrane region" description="Helical" evidence="7">
    <location>
        <begin position="396"/>
        <end position="422"/>
    </location>
</feature>
<dbReference type="FunFam" id="1.10.4160.10:FF:000001">
    <property type="entry name" value="Uracil permease, putative"/>
    <property type="match status" value="1"/>
</dbReference>
<evidence type="ECO:0000313" key="9">
    <source>
        <dbReference type="Proteomes" id="UP001156870"/>
    </source>
</evidence>
<evidence type="ECO:0000256" key="1">
    <source>
        <dbReference type="ARBA" id="ARBA00004141"/>
    </source>
</evidence>
<feature type="compositionally biased region" description="Low complexity" evidence="6">
    <location>
        <begin position="8"/>
        <end position="20"/>
    </location>
</feature>
<comment type="caution">
    <text evidence="8">The sequence shown here is derived from an EMBL/GenBank/DDBJ whole genome shotgun (WGS) entry which is preliminary data.</text>
</comment>
<keyword evidence="5 7" id="KW-0472">Membrane</keyword>
<organism evidence="8 9">
    <name type="scientific">Marinibactrum halimedae</name>
    <dbReference type="NCBI Taxonomy" id="1444977"/>
    <lineage>
        <taxon>Bacteria</taxon>
        <taxon>Pseudomonadati</taxon>
        <taxon>Pseudomonadota</taxon>
        <taxon>Gammaproteobacteria</taxon>
        <taxon>Cellvibrionales</taxon>
        <taxon>Cellvibrionaceae</taxon>
        <taxon>Marinibactrum</taxon>
    </lineage>
</organism>
<accession>A0AA37T5B8</accession>
<keyword evidence="4 7" id="KW-1133">Transmembrane helix</keyword>
<feature type="transmembrane region" description="Helical" evidence="7">
    <location>
        <begin position="249"/>
        <end position="271"/>
    </location>
</feature>
<feature type="transmembrane region" description="Helical" evidence="7">
    <location>
        <begin position="334"/>
        <end position="360"/>
    </location>
</feature>
<protein>
    <submittedName>
        <fullName evidence="8">Nitrate reductase</fullName>
    </submittedName>
</protein>
<dbReference type="AlphaFoldDB" id="A0AA37T5B8"/>
<feature type="transmembrane region" description="Helical" evidence="7">
    <location>
        <begin position="134"/>
        <end position="156"/>
    </location>
</feature>
<dbReference type="InterPro" id="IPR045225">
    <property type="entry name" value="Uracil/uridine/allantoin_perm"/>
</dbReference>
<dbReference type="Pfam" id="PF02133">
    <property type="entry name" value="Transp_cyt_pur"/>
    <property type="match status" value="1"/>
</dbReference>
<dbReference type="InterPro" id="IPR001248">
    <property type="entry name" value="Pur-cyt_permease"/>
</dbReference>
<name>A0AA37T5B8_9GAMM</name>
<feature type="transmembrane region" description="Helical" evidence="7">
    <location>
        <begin position="51"/>
        <end position="75"/>
    </location>
</feature>
<dbReference type="Gene3D" id="1.10.4160.10">
    <property type="entry name" value="Hydantoin permease"/>
    <property type="match status" value="1"/>
</dbReference>